<dbReference type="AlphaFoldDB" id="A0A2A2IGU2"/>
<evidence type="ECO:0000313" key="2">
    <source>
        <dbReference type="Proteomes" id="UP000218887"/>
    </source>
</evidence>
<gene>
    <name evidence="1" type="ORF">CIL05_05395</name>
</gene>
<keyword evidence="2" id="KW-1185">Reference proteome</keyword>
<reference evidence="1 2" key="1">
    <citation type="submission" date="2017-08" db="EMBL/GenBank/DDBJ databases">
        <title>Virgibacillus indicus sp. nov. and Virgibacillus profoundi sp. nov, two moderately halophilic bacteria isolated from marine sediment by using the Microfluidic Streak Plate.</title>
        <authorList>
            <person name="Xu B."/>
            <person name="Hu B."/>
            <person name="Wang J."/>
            <person name="Zhu Y."/>
            <person name="Huang L."/>
            <person name="Du W."/>
            <person name="Huang Y."/>
        </authorList>
    </citation>
    <scope>NUCLEOTIDE SEQUENCE [LARGE SCALE GENOMIC DNA]</scope>
    <source>
        <strain evidence="1 2">IO3-P3-H5</strain>
    </source>
</reference>
<organism evidence="1 2">
    <name type="scientific">Virgibacillus profundi</name>
    <dbReference type="NCBI Taxonomy" id="2024555"/>
    <lineage>
        <taxon>Bacteria</taxon>
        <taxon>Bacillati</taxon>
        <taxon>Bacillota</taxon>
        <taxon>Bacilli</taxon>
        <taxon>Bacillales</taxon>
        <taxon>Bacillaceae</taxon>
        <taxon>Virgibacillus</taxon>
    </lineage>
</organism>
<accession>A0A2A2IGU2</accession>
<comment type="caution">
    <text evidence="1">The sequence shown here is derived from an EMBL/GenBank/DDBJ whole genome shotgun (WGS) entry which is preliminary data.</text>
</comment>
<name>A0A2A2IGU2_9BACI</name>
<sequence length="152" mass="17274">MVKQLPNRYFDRNECEEGMNNMGYNQQRCGCRKCNNDKESCVSGMSDALRYFENRKVLLFEDSGNIVLGRVNEVRDGVIRLENSVKFLVNPIIGGEDGILYFERLYISICKIEEFAPESAMAVPESQSGGMIERLIKQVEESGVCSGEPWNK</sequence>
<evidence type="ECO:0000313" key="1">
    <source>
        <dbReference type="EMBL" id="PAV30536.1"/>
    </source>
</evidence>
<dbReference type="EMBL" id="NPOA01000003">
    <property type="protein sequence ID" value="PAV30536.1"/>
    <property type="molecule type" value="Genomic_DNA"/>
</dbReference>
<dbReference type="Proteomes" id="UP000218887">
    <property type="component" value="Unassembled WGS sequence"/>
</dbReference>
<protein>
    <submittedName>
        <fullName evidence="1">Uncharacterized protein</fullName>
    </submittedName>
</protein>
<proteinExistence type="predicted"/>
<dbReference type="RefSeq" id="WP_095654503.1">
    <property type="nucleotide sequence ID" value="NZ_NPOA01000003.1"/>
</dbReference>